<feature type="transmembrane region" description="Helical" evidence="12">
    <location>
        <begin position="124"/>
        <end position="146"/>
    </location>
</feature>
<evidence type="ECO:0000256" key="2">
    <source>
        <dbReference type="ARBA" id="ARBA00004141"/>
    </source>
</evidence>
<organism evidence="14 15">
    <name type="scientific">Ooceraea biroi</name>
    <name type="common">Clonal raider ant</name>
    <name type="synonym">Cerapachys biroi</name>
    <dbReference type="NCBI Taxonomy" id="2015173"/>
    <lineage>
        <taxon>Eukaryota</taxon>
        <taxon>Metazoa</taxon>
        <taxon>Ecdysozoa</taxon>
        <taxon>Arthropoda</taxon>
        <taxon>Hexapoda</taxon>
        <taxon>Insecta</taxon>
        <taxon>Pterygota</taxon>
        <taxon>Neoptera</taxon>
        <taxon>Endopterygota</taxon>
        <taxon>Hymenoptera</taxon>
        <taxon>Apocrita</taxon>
        <taxon>Aculeata</taxon>
        <taxon>Formicoidea</taxon>
        <taxon>Formicidae</taxon>
        <taxon>Dorylinae</taxon>
        <taxon>Ooceraea</taxon>
    </lineage>
</organism>
<comment type="cofactor">
    <cofactor evidence="1">
        <name>heme b</name>
        <dbReference type="ChEBI" id="CHEBI:60344"/>
    </cofactor>
</comment>
<accession>A0A3L8DLX9</accession>
<sequence>MDKIICSYVYLITFHNHAQSAEFRFTFQVPKRLHRFLLDMTTEGNKGPPSTITLGFSILTHFLLVAPVIYILVLAFGHYSFFSWHPICMSLGVGLLITEAVFSVSGEAYIASKLARRNRVTIHWILHAIGLTLIGIGFIIIIVNKVNNNRAHFATTHSQLGLVTIILSVLVASFGVVANNTTWLYPRVRPVLIKIAHACGGIGMTILFLATLINGTYSNWWPGTSTGRDLVFTSFFIAGVLILVKPILGTISRCRVVFGPPSSDS</sequence>
<keyword evidence="6" id="KW-0479">Metal-binding</keyword>
<evidence type="ECO:0000256" key="12">
    <source>
        <dbReference type="SAM" id="Phobius"/>
    </source>
</evidence>
<dbReference type="SMART" id="SM00665">
    <property type="entry name" value="B561"/>
    <property type="match status" value="1"/>
</dbReference>
<feature type="transmembrane region" description="Helical" evidence="12">
    <location>
        <begin position="158"/>
        <end position="179"/>
    </location>
</feature>
<dbReference type="OrthoDB" id="432881at2759"/>
<protein>
    <recommendedName>
        <fullName evidence="11">ascorbate ferrireductase (transmembrane)</fullName>
        <ecNumber evidence="11">7.2.1.3</ecNumber>
    </recommendedName>
</protein>
<evidence type="ECO:0000256" key="6">
    <source>
        <dbReference type="ARBA" id="ARBA00022723"/>
    </source>
</evidence>
<dbReference type="AlphaFoldDB" id="A0A3L8DLX9"/>
<dbReference type="PANTHER" id="PTHR15422:SF45">
    <property type="entry name" value="CYTOCHROME B561 DOMAIN-CONTAINING PROTEIN"/>
    <property type="match status" value="1"/>
</dbReference>
<evidence type="ECO:0000313" key="14">
    <source>
        <dbReference type="EMBL" id="RLU21192.1"/>
    </source>
</evidence>
<comment type="subcellular location">
    <subcellularLocation>
        <location evidence="2">Membrane</location>
        <topology evidence="2">Multi-pass membrane protein</topology>
    </subcellularLocation>
</comment>
<keyword evidence="9" id="KW-0408">Iron</keyword>
<evidence type="ECO:0000256" key="10">
    <source>
        <dbReference type="ARBA" id="ARBA00023136"/>
    </source>
</evidence>
<name>A0A3L8DLX9_OOCBI</name>
<proteinExistence type="predicted"/>
<keyword evidence="5 12" id="KW-0812">Transmembrane</keyword>
<dbReference type="GO" id="GO:0140571">
    <property type="term" value="F:transmembrane ascorbate ferrireductase activity"/>
    <property type="evidence" value="ECO:0007669"/>
    <property type="project" value="UniProtKB-EC"/>
</dbReference>
<feature type="transmembrane region" description="Helical" evidence="12">
    <location>
        <begin position="191"/>
        <end position="210"/>
    </location>
</feature>
<dbReference type="EC" id="7.2.1.3" evidence="11"/>
<dbReference type="InterPro" id="IPR045150">
    <property type="entry name" value="CYB561D1/2"/>
</dbReference>
<feature type="transmembrane region" description="Helical" evidence="12">
    <location>
        <begin position="82"/>
        <end position="104"/>
    </location>
</feature>
<dbReference type="Proteomes" id="UP000279307">
    <property type="component" value="Chromosome 6"/>
</dbReference>
<evidence type="ECO:0000256" key="7">
    <source>
        <dbReference type="ARBA" id="ARBA00022982"/>
    </source>
</evidence>
<evidence type="ECO:0000256" key="11">
    <source>
        <dbReference type="ARBA" id="ARBA00024225"/>
    </source>
</evidence>
<keyword evidence="10 12" id="KW-0472">Membrane</keyword>
<gene>
    <name evidence="14" type="ORF">DMN91_005565</name>
</gene>
<evidence type="ECO:0000259" key="13">
    <source>
        <dbReference type="PROSITE" id="PS50939"/>
    </source>
</evidence>
<dbReference type="Gene3D" id="1.20.120.1770">
    <property type="match status" value="1"/>
</dbReference>
<evidence type="ECO:0000256" key="1">
    <source>
        <dbReference type="ARBA" id="ARBA00001970"/>
    </source>
</evidence>
<comment type="caution">
    <text evidence="14">The sequence shown here is derived from an EMBL/GenBank/DDBJ whole genome shotgun (WGS) entry which is preliminary data.</text>
</comment>
<feature type="domain" description="Cytochrome b561" evidence="13">
    <location>
        <begin position="52"/>
        <end position="253"/>
    </location>
</feature>
<dbReference type="GO" id="GO:0016020">
    <property type="term" value="C:membrane"/>
    <property type="evidence" value="ECO:0007669"/>
    <property type="project" value="UniProtKB-SubCell"/>
</dbReference>
<dbReference type="EMBL" id="QOIP01000006">
    <property type="protein sequence ID" value="RLU21192.1"/>
    <property type="molecule type" value="Genomic_DNA"/>
</dbReference>
<evidence type="ECO:0000313" key="15">
    <source>
        <dbReference type="Proteomes" id="UP000279307"/>
    </source>
</evidence>
<feature type="transmembrane region" description="Helical" evidence="12">
    <location>
        <begin position="54"/>
        <end position="76"/>
    </location>
</feature>
<dbReference type="Pfam" id="PF03188">
    <property type="entry name" value="Cytochrom_B561"/>
    <property type="match status" value="1"/>
</dbReference>
<dbReference type="PROSITE" id="PS50939">
    <property type="entry name" value="CYTOCHROME_B561"/>
    <property type="match status" value="1"/>
</dbReference>
<keyword evidence="7" id="KW-0249">Electron transport</keyword>
<keyword evidence="3" id="KW-0813">Transport</keyword>
<dbReference type="GO" id="GO:0046872">
    <property type="term" value="F:metal ion binding"/>
    <property type="evidence" value="ECO:0007669"/>
    <property type="project" value="UniProtKB-KW"/>
</dbReference>
<evidence type="ECO:0000256" key="5">
    <source>
        <dbReference type="ARBA" id="ARBA00022692"/>
    </source>
</evidence>
<keyword evidence="4" id="KW-0349">Heme</keyword>
<reference evidence="14 15" key="1">
    <citation type="journal article" date="2018" name="Genome Res.">
        <title>The genomic architecture and molecular evolution of ant odorant receptors.</title>
        <authorList>
            <person name="McKenzie S.K."/>
            <person name="Kronauer D.J.C."/>
        </authorList>
    </citation>
    <scope>NUCLEOTIDE SEQUENCE [LARGE SCALE GENOMIC DNA]</scope>
    <source>
        <strain evidence="14">Clonal line C1</strain>
    </source>
</reference>
<feature type="transmembrane region" description="Helical" evidence="12">
    <location>
        <begin position="230"/>
        <end position="248"/>
    </location>
</feature>
<evidence type="ECO:0000256" key="3">
    <source>
        <dbReference type="ARBA" id="ARBA00022448"/>
    </source>
</evidence>
<evidence type="ECO:0000256" key="9">
    <source>
        <dbReference type="ARBA" id="ARBA00023004"/>
    </source>
</evidence>
<evidence type="ECO:0000256" key="8">
    <source>
        <dbReference type="ARBA" id="ARBA00022989"/>
    </source>
</evidence>
<keyword evidence="8 12" id="KW-1133">Transmembrane helix</keyword>
<dbReference type="CDD" id="cd08761">
    <property type="entry name" value="Cyt_b561_CYB561D2_like"/>
    <property type="match status" value="1"/>
</dbReference>
<dbReference type="GO" id="GO:0140575">
    <property type="term" value="F:transmembrane monodehydroascorbate reductase activity"/>
    <property type="evidence" value="ECO:0007669"/>
    <property type="project" value="InterPro"/>
</dbReference>
<evidence type="ECO:0000256" key="4">
    <source>
        <dbReference type="ARBA" id="ARBA00022617"/>
    </source>
</evidence>
<dbReference type="PANTHER" id="PTHR15422">
    <property type="entry name" value="OS05G0565100 PROTEIN"/>
    <property type="match status" value="1"/>
</dbReference>
<dbReference type="InterPro" id="IPR006593">
    <property type="entry name" value="Cyt_b561/ferric_Rdtase_TM"/>
</dbReference>